<dbReference type="PANTHER" id="PTHR22834:SF20">
    <property type="entry name" value="SH3 DOMAIN-CONTAINING PROTEIN"/>
    <property type="match status" value="1"/>
</dbReference>
<dbReference type="InterPro" id="IPR051492">
    <property type="entry name" value="Dynamin-Rho_GEF"/>
</dbReference>
<dbReference type="PANTHER" id="PTHR22834">
    <property type="entry name" value="NUCLEAR FUSION PROTEIN FUS2"/>
    <property type="match status" value="1"/>
</dbReference>
<name>M5BQ59_THACB</name>
<dbReference type="GO" id="GO:0005737">
    <property type="term" value="C:cytoplasm"/>
    <property type="evidence" value="ECO:0007669"/>
    <property type="project" value="TreeGrafter"/>
</dbReference>
<feature type="domain" description="DH" evidence="2">
    <location>
        <begin position="58"/>
        <end position="161"/>
    </location>
</feature>
<organism evidence="3 4">
    <name type="scientific">Thanatephorus cucumeris (strain AG1-IB / isolate 7/3/14)</name>
    <name type="common">Lettuce bottom rot fungus</name>
    <name type="synonym">Rhizoctonia solani</name>
    <dbReference type="NCBI Taxonomy" id="1108050"/>
    <lineage>
        <taxon>Eukaryota</taxon>
        <taxon>Fungi</taxon>
        <taxon>Dikarya</taxon>
        <taxon>Basidiomycota</taxon>
        <taxon>Agaricomycotina</taxon>
        <taxon>Agaricomycetes</taxon>
        <taxon>Cantharellales</taxon>
        <taxon>Ceratobasidiaceae</taxon>
        <taxon>Rhizoctonia</taxon>
        <taxon>Rhizoctonia solani AG-1</taxon>
    </lineage>
</organism>
<dbReference type="AlphaFoldDB" id="M5BQ59"/>
<dbReference type="Proteomes" id="UP000012065">
    <property type="component" value="Unassembled WGS sequence"/>
</dbReference>
<dbReference type="EMBL" id="CAOJ01004633">
    <property type="protein sequence ID" value="CCO29329.1"/>
    <property type="molecule type" value="Genomic_DNA"/>
</dbReference>
<comment type="caution">
    <text evidence="3">The sequence shown here is derived from an EMBL/GenBank/DDBJ whole genome shotgun (WGS) entry which is preliminary data.</text>
</comment>
<feature type="compositionally biased region" description="Basic and acidic residues" evidence="1">
    <location>
        <begin position="46"/>
        <end position="56"/>
    </location>
</feature>
<dbReference type="PROSITE" id="PS50010">
    <property type="entry name" value="DH_2"/>
    <property type="match status" value="1"/>
</dbReference>
<dbReference type="SUPFAM" id="SSF48065">
    <property type="entry name" value="DBL homology domain (DH-domain)"/>
    <property type="match status" value="1"/>
</dbReference>
<dbReference type="InterPro" id="IPR035899">
    <property type="entry name" value="DBL_dom_sf"/>
</dbReference>
<dbReference type="Gene3D" id="1.20.900.10">
    <property type="entry name" value="Dbl homology (DH) domain"/>
    <property type="match status" value="1"/>
</dbReference>
<gene>
    <name evidence="3" type="ORF">BN14_03338</name>
</gene>
<dbReference type="GO" id="GO:0005085">
    <property type="term" value="F:guanyl-nucleotide exchange factor activity"/>
    <property type="evidence" value="ECO:0007669"/>
    <property type="project" value="InterPro"/>
</dbReference>
<dbReference type="HOGENOM" id="CLU_1215512_0_0_1"/>
<dbReference type="GO" id="GO:0031991">
    <property type="term" value="P:regulation of actomyosin contractile ring contraction"/>
    <property type="evidence" value="ECO:0007669"/>
    <property type="project" value="TreeGrafter"/>
</dbReference>
<evidence type="ECO:0000256" key="1">
    <source>
        <dbReference type="SAM" id="MobiDB-lite"/>
    </source>
</evidence>
<feature type="compositionally biased region" description="Basic and acidic residues" evidence="1">
    <location>
        <begin position="208"/>
        <end position="228"/>
    </location>
</feature>
<accession>M5BQ59</accession>
<evidence type="ECO:0000313" key="3">
    <source>
        <dbReference type="EMBL" id="CCO29329.1"/>
    </source>
</evidence>
<dbReference type="GO" id="GO:0032955">
    <property type="term" value="P:regulation of division septum assembly"/>
    <property type="evidence" value="ECO:0007669"/>
    <property type="project" value="TreeGrafter"/>
</dbReference>
<feature type="region of interest" description="Disordered" evidence="1">
    <location>
        <begin position="203"/>
        <end position="228"/>
    </location>
</feature>
<dbReference type="Pfam" id="PF00621">
    <property type="entry name" value="RhoGEF"/>
    <property type="match status" value="1"/>
</dbReference>
<evidence type="ECO:0000259" key="2">
    <source>
        <dbReference type="PROSITE" id="PS50010"/>
    </source>
</evidence>
<reference evidence="3 4" key="1">
    <citation type="journal article" date="2013" name="J. Biotechnol.">
        <title>Establishment and interpretation of the genome sequence of the phytopathogenic fungus Rhizoctonia solani AG1-IB isolate 7/3/14.</title>
        <authorList>
            <person name="Wibberg D.W."/>
            <person name="Jelonek L.J."/>
            <person name="Rupp O.R."/>
            <person name="Hennig M.H."/>
            <person name="Eikmeyer F.E."/>
            <person name="Goesmann A.G."/>
            <person name="Hartmann A.H."/>
            <person name="Borriss R.B."/>
            <person name="Grosch R.G."/>
            <person name="Puehler A.P."/>
            <person name="Schlueter A.S."/>
        </authorList>
    </citation>
    <scope>NUCLEOTIDE SEQUENCE [LARGE SCALE GENOMIC DNA]</scope>
    <source>
        <strain evidence="4">AG1-IB / isolate 7/3/14</strain>
    </source>
</reference>
<protein>
    <recommendedName>
        <fullName evidence="2">DH domain-containing protein</fullName>
    </recommendedName>
</protein>
<feature type="compositionally biased region" description="Low complexity" evidence="1">
    <location>
        <begin position="22"/>
        <end position="35"/>
    </location>
</feature>
<feature type="compositionally biased region" description="Polar residues" evidence="1">
    <location>
        <begin position="7"/>
        <end position="21"/>
    </location>
</feature>
<feature type="region of interest" description="Disordered" evidence="1">
    <location>
        <begin position="1"/>
        <end position="56"/>
    </location>
</feature>
<proteinExistence type="predicted"/>
<evidence type="ECO:0000313" key="4">
    <source>
        <dbReference type="Proteomes" id="UP000012065"/>
    </source>
</evidence>
<sequence>MVIQLPLPSTGSPSPAQESVGSPSTRTSTSQLSLLVESPEHVYPNKRPDSIPEQKTSKRTHALLELLSSERAYASDLALIRDIFLPLAQGKPTTFPLPPSVGSLMFPMHQDPPMSAQDVRIVFGNIEELASFADELSERLELAVGSIVLGGTGHDRVGELFCELVGFCVDACVLRLGLMDSLTGPEDDSNVLGVYHSTSCRRRSVHSTLDEPHSRDGPIRRYDQGNDD</sequence>
<dbReference type="InterPro" id="IPR000219">
    <property type="entry name" value="DH_dom"/>
</dbReference>